<feature type="domain" description="Biopterin-dependent aromatic amino acid hydroxylase family profile" evidence="14">
    <location>
        <begin position="134"/>
        <end position="479"/>
    </location>
</feature>
<evidence type="ECO:0000256" key="2">
    <source>
        <dbReference type="ARBA" id="ARBA00009712"/>
    </source>
</evidence>
<sequence>MSGSGKSLLGVWLYRRGESWAVKEGSPLHKSRDIPESENNPTSGNKNSVIFSLKNQVGGLARALQVFQDLGINVVHIESRKSLRRGSEYDIMVDVECDSKRMEQLMKMLSREVAAINLAHYEQIGSIPRAPSLSTATSFDFSEVDMPWFPRKISDLDRAQKVLMYGSELDADHPGFKDTVYRKRREEFADIAYNYRHGQPIPRVQYTPDEIRTWGTVFRELHHLYQKYACKEYLENWPKLVKYCGYREDNIPQLQDINVFLKRTTGFQLRPVAGYLTPRDFLSGLAFRVFHCTQYIRHSSDPFYTPEPDCCHELLGHMPLLANPSFAQFSQELGLASLGASDEDIDKLATLYFFTVEFGLCKQDGMLRVYGAGLLSSVAELRHAVTTPEKTMRFEPDVTCKQECIITAFQNAAFANQIQRPFGIRYNPYTQSVEVLTDAQKITAVVTELRGDLCIVSNALKKIHEQDDTVDVERITSLLTHGIDLPQDSGNSSSDSDDSPNAEETRPREDQQLRHDDEDAINVKILAELLNMAQIQTSTVDGLPKHFVNAMRTLFDIMDDQNTGFVKFADIEGRWQDDGTQGLPKGVLDSLKKVTPPNGMLSFERFCAGLKICLLQIQAEVDAKKHDGQPNRPPSAPILIPDSQNKAVWTSPNTAAIRPNNAISQQRTLSMPQLLANRKDVNAQLELMDGRNIGEPKINKVYGPPKPPRTGAALEGRTMGLERNFDKSEIRTALQNWQMGLMMSDEKEKRQLQAVNYRPDPRTLLRPARVLGDGKAVDIQSNQLGLQAKKPLNRRREPRRHTLQNGIDYNMMKRMKQIEQEKDVLLQGLAAVDKAREWYLKQIAITQEKIKHLGQMGSHVEQWTEAQQERLELQRARVLEVNRHLAALISSWERGGLPLHMNLAFLSAPTSAQLQQDMLSRLKQQNHRLTEEVSKKSQRIALLEQEKDSLVRELYNRQSGLVQSRRATMIQEQHDQTFIKEMHDFVSQALLRMSADVVFYPTHKFFSDWTASAQS</sequence>
<keyword evidence="5 11" id="KW-0408">Iron</keyword>
<evidence type="ECO:0000259" key="15">
    <source>
        <dbReference type="PROSITE" id="PS51671"/>
    </source>
</evidence>
<dbReference type="EMBL" id="QBLH01003879">
    <property type="protein sequence ID" value="TGZ32330.1"/>
    <property type="molecule type" value="Genomic_DNA"/>
</dbReference>
<feature type="binding site" evidence="11">
    <location>
        <position position="357"/>
    </location>
    <ligand>
        <name>Fe cation</name>
        <dbReference type="ChEBI" id="CHEBI:24875"/>
    </ligand>
</feature>
<keyword evidence="17" id="KW-1185">Reference proteome</keyword>
<feature type="non-terminal residue" evidence="16">
    <location>
        <position position="1015"/>
    </location>
</feature>
<dbReference type="InterPro" id="IPR002912">
    <property type="entry name" value="ACT_dom"/>
</dbReference>
<feature type="binding site" evidence="10">
    <location>
        <position position="305"/>
    </location>
    <ligand>
        <name>L-tryptophan</name>
        <dbReference type="ChEBI" id="CHEBI:57912"/>
    </ligand>
</feature>
<evidence type="ECO:0000256" key="7">
    <source>
        <dbReference type="ARBA" id="ARBA00040889"/>
    </source>
</evidence>
<dbReference type="GO" id="GO:0005506">
    <property type="term" value="F:iron ion binding"/>
    <property type="evidence" value="ECO:0007669"/>
    <property type="project" value="InterPro"/>
</dbReference>
<evidence type="ECO:0000256" key="6">
    <source>
        <dbReference type="ARBA" id="ARBA00023033"/>
    </source>
</evidence>
<reference evidence="16 17" key="1">
    <citation type="journal article" date="2019" name="Philos. Trans. R. Soc. Lond., B, Biol. Sci.">
        <title>Ant behaviour and brain gene expression of defending hosts depend on the ecological success of the intruding social parasite.</title>
        <authorList>
            <person name="Kaur R."/>
            <person name="Stoldt M."/>
            <person name="Jongepier E."/>
            <person name="Feldmeyer B."/>
            <person name="Menzel F."/>
            <person name="Bornberg-Bauer E."/>
            <person name="Foitzik S."/>
        </authorList>
    </citation>
    <scope>NUCLEOTIDE SEQUENCE [LARGE SCALE GENOMIC DNA]</scope>
    <source>
        <tissue evidence="16">Whole body</tissue>
    </source>
</reference>
<organism evidence="16 17">
    <name type="scientific">Temnothorax longispinosus</name>
    <dbReference type="NCBI Taxonomy" id="300112"/>
    <lineage>
        <taxon>Eukaryota</taxon>
        <taxon>Metazoa</taxon>
        <taxon>Ecdysozoa</taxon>
        <taxon>Arthropoda</taxon>
        <taxon>Hexapoda</taxon>
        <taxon>Insecta</taxon>
        <taxon>Pterygota</taxon>
        <taxon>Neoptera</taxon>
        <taxon>Endopterygota</taxon>
        <taxon>Hymenoptera</taxon>
        <taxon>Apocrita</taxon>
        <taxon>Aculeata</taxon>
        <taxon>Formicoidea</taxon>
        <taxon>Formicidae</taxon>
        <taxon>Myrmicinae</taxon>
        <taxon>Temnothorax</taxon>
    </lineage>
</organism>
<dbReference type="PROSITE" id="PS00367">
    <property type="entry name" value="BH4_AAA_HYDROXYL_1"/>
    <property type="match status" value="1"/>
</dbReference>
<dbReference type="PANTHER" id="PTHR11473">
    <property type="entry name" value="AROMATIC AMINO ACID HYDROXYLASE"/>
    <property type="match status" value="1"/>
</dbReference>
<comment type="cofactor">
    <cofactor evidence="1 11">
        <name>Fe(2+)</name>
        <dbReference type="ChEBI" id="CHEBI:29033"/>
    </cofactor>
</comment>
<evidence type="ECO:0000256" key="10">
    <source>
        <dbReference type="PIRSR" id="PIRSR601273-1"/>
    </source>
</evidence>
<evidence type="ECO:0000256" key="11">
    <source>
        <dbReference type="PIRSR" id="PIRSR601273-2"/>
    </source>
</evidence>
<keyword evidence="12" id="KW-0175">Coiled coil</keyword>
<feature type="compositionally biased region" description="Polar residues" evidence="13">
    <location>
        <begin position="37"/>
        <end position="47"/>
    </location>
</feature>
<feature type="binding site" evidence="10">
    <location>
        <position position="275"/>
    </location>
    <ligand>
        <name>L-tryptophan</name>
        <dbReference type="ChEBI" id="CHEBI:57912"/>
    </ligand>
</feature>
<dbReference type="Pfam" id="PF01842">
    <property type="entry name" value="ACT"/>
    <property type="match status" value="1"/>
</dbReference>
<dbReference type="InterPro" id="IPR019774">
    <property type="entry name" value="Aromatic-AA_hydroxylase_C"/>
</dbReference>
<gene>
    <name evidence="16" type="ORF">DBV15_07219</name>
</gene>
<evidence type="ECO:0000256" key="13">
    <source>
        <dbReference type="SAM" id="MobiDB-lite"/>
    </source>
</evidence>
<dbReference type="Proteomes" id="UP000310200">
    <property type="component" value="Unassembled WGS sequence"/>
</dbReference>
<evidence type="ECO:0000313" key="17">
    <source>
        <dbReference type="Proteomes" id="UP000310200"/>
    </source>
</evidence>
<evidence type="ECO:0000259" key="14">
    <source>
        <dbReference type="PROSITE" id="PS51410"/>
    </source>
</evidence>
<feature type="binding site" evidence="11">
    <location>
        <position position="312"/>
    </location>
    <ligand>
        <name>Fe cation</name>
        <dbReference type="ChEBI" id="CHEBI:24875"/>
    </ligand>
</feature>
<dbReference type="GO" id="GO:0043005">
    <property type="term" value="C:neuron projection"/>
    <property type="evidence" value="ECO:0007669"/>
    <property type="project" value="TreeGrafter"/>
</dbReference>
<keyword evidence="6" id="KW-0503">Monooxygenase</keyword>
<dbReference type="PRINTS" id="PR00372">
    <property type="entry name" value="FYWHYDRXLASE"/>
</dbReference>
<dbReference type="InterPro" id="IPR018301">
    <property type="entry name" value="ArAA_hydroxylase_Fe/CU_BS"/>
</dbReference>
<feature type="binding site" evidence="10">
    <location>
        <position position="297"/>
    </location>
    <ligand>
        <name>L-tryptophan</name>
        <dbReference type="ChEBI" id="CHEBI:57912"/>
    </ligand>
</feature>
<dbReference type="Pfam" id="PF25825">
    <property type="entry name" value="SAPC2_N"/>
    <property type="match status" value="1"/>
</dbReference>
<feature type="region of interest" description="Disordered" evidence="13">
    <location>
        <begin position="25"/>
        <end position="47"/>
    </location>
</feature>
<feature type="binding site" evidence="10">
    <location>
        <position position="376"/>
    </location>
    <ligand>
        <name>L-tryptophan</name>
        <dbReference type="ChEBI" id="CHEBI:57912"/>
    </ligand>
</feature>
<dbReference type="InterPro" id="IPR057953">
    <property type="entry name" value="SAPC2_N"/>
</dbReference>
<feature type="binding site" evidence="11">
    <location>
        <position position="317"/>
    </location>
    <ligand>
        <name>Fe cation</name>
        <dbReference type="ChEBI" id="CHEBI:24875"/>
    </ligand>
</feature>
<keyword evidence="3 11" id="KW-0479">Metal-binding</keyword>
<dbReference type="InterPro" id="IPR045865">
    <property type="entry name" value="ACT-like_dom_sf"/>
</dbReference>
<dbReference type="InterPro" id="IPR036329">
    <property type="entry name" value="Aro-AA_hydroxylase_C_sf"/>
</dbReference>
<name>A0A4S2JAW3_9HYME</name>
<feature type="compositionally biased region" description="Basic and acidic residues" evidence="13">
    <location>
        <begin position="26"/>
        <end position="35"/>
    </location>
</feature>
<dbReference type="CDD" id="cd04929">
    <property type="entry name" value="ACT_TPH"/>
    <property type="match status" value="1"/>
</dbReference>
<protein>
    <recommendedName>
        <fullName evidence="7">Tryptophan 5-hydroxylase 2</fullName>
    </recommendedName>
    <alternativeName>
        <fullName evidence="8">Tryptophan 5-monooxygenase 2</fullName>
    </alternativeName>
</protein>
<feature type="coiled-coil region" evidence="12">
    <location>
        <begin position="912"/>
        <end position="953"/>
    </location>
</feature>
<accession>A0A4S2JAW3</accession>
<dbReference type="PROSITE" id="PS51410">
    <property type="entry name" value="BH4_AAA_HYDROXYL_2"/>
    <property type="match status" value="1"/>
</dbReference>
<comment type="caution">
    <text evidence="16">The sequence shown here is derived from an EMBL/GenBank/DDBJ whole genome shotgun (WGS) entry which is preliminary data.</text>
</comment>
<evidence type="ECO:0000256" key="4">
    <source>
        <dbReference type="ARBA" id="ARBA00023002"/>
    </source>
</evidence>
<comment type="similarity">
    <text evidence="2">Belongs to the biopterin-dependent aromatic amino acid hydroxylase family.</text>
</comment>
<comment type="subunit">
    <text evidence="9">Interacts with DNAJC12.</text>
</comment>
<feature type="region of interest" description="Disordered" evidence="13">
    <location>
        <begin position="482"/>
        <end position="516"/>
    </location>
</feature>
<dbReference type="SUPFAM" id="SSF56534">
    <property type="entry name" value="Aromatic aminoacid monoxygenases, catalytic and oligomerization domains"/>
    <property type="match status" value="1"/>
</dbReference>
<evidence type="ECO:0000256" key="1">
    <source>
        <dbReference type="ARBA" id="ARBA00001954"/>
    </source>
</evidence>
<dbReference type="STRING" id="300112.A0A4S2JAW3"/>
<dbReference type="GO" id="GO:0009072">
    <property type="term" value="P:aromatic amino acid metabolic process"/>
    <property type="evidence" value="ECO:0007669"/>
    <property type="project" value="InterPro"/>
</dbReference>
<evidence type="ECO:0000256" key="5">
    <source>
        <dbReference type="ARBA" id="ARBA00023004"/>
    </source>
</evidence>
<dbReference type="AlphaFoldDB" id="A0A4S2JAW3"/>
<evidence type="ECO:0000256" key="8">
    <source>
        <dbReference type="ARBA" id="ARBA00042662"/>
    </source>
</evidence>
<evidence type="ECO:0000313" key="16">
    <source>
        <dbReference type="EMBL" id="TGZ32330.1"/>
    </source>
</evidence>
<feature type="binding site" evidence="10">
    <location>
        <position position="406"/>
    </location>
    <ligand>
        <name>L-tryptophan</name>
        <dbReference type="ChEBI" id="CHEBI:57912"/>
    </ligand>
</feature>
<dbReference type="InterPro" id="IPR001273">
    <property type="entry name" value="ArAA_hydroxylase"/>
</dbReference>
<evidence type="ECO:0000256" key="9">
    <source>
        <dbReference type="ARBA" id="ARBA00062416"/>
    </source>
</evidence>
<evidence type="ECO:0000256" key="12">
    <source>
        <dbReference type="SAM" id="Coils"/>
    </source>
</evidence>
<dbReference type="SUPFAM" id="SSF55021">
    <property type="entry name" value="ACT-like"/>
    <property type="match status" value="1"/>
</dbReference>
<dbReference type="Pfam" id="PF00351">
    <property type="entry name" value="Biopterin_H"/>
    <property type="match status" value="1"/>
</dbReference>
<dbReference type="PANTHER" id="PTHR11473:SF16">
    <property type="entry name" value="TRYPTOPHAN 5-HYDROXYLASE 2"/>
    <property type="match status" value="1"/>
</dbReference>
<feature type="compositionally biased region" description="Basic and acidic residues" evidence="13">
    <location>
        <begin position="503"/>
        <end position="516"/>
    </location>
</feature>
<dbReference type="PROSITE" id="PS51671">
    <property type="entry name" value="ACT"/>
    <property type="match status" value="1"/>
</dbReference>
<dbReference type="Pfam" id="PF11414">
    <property type="entry name" value="Suppressor_APC"/>
    <property type="match status" value="1"/>
</dbReference>
<evidence type="ECO:0000256" key="3">
    <source>
        <dbReference type="ARBA" id="ARBA00022723"/>
    </source>
</evidence>
<dbReference type="Gene3D" id="1.10.800.10">
    <property type="entry name" value="Aromatic amino acid hydroxylase"/>
    <property type="match status" value="1"/>
</dbReference>
<dbReference type="GO" id="GO:0004510">
    <property type="term" value="F:tryptophan 5-monooxygenase activity"/>
    <property type="evidence" value="ECO:0007669"/>
    <property type="project" value="TreeGrafter"/>
</dbReference>
<keyword evidence="4" id="KW-0560">Oxidoreductase</keyword>
<proteinExistence type="inferred from homology"/>
<feature type="domain" description="ACT" evidence="15">
    <location>
        <begin position="48"/>
        <end position="126"/>
    </location>
</feature>
<dbReference type="InterPro" id="IPR036951">
    <property type="entry name" value="ArAA_hydroxylase_sf"/>
</dbReference>